<dbReference type="EMBL" id="ML007065">
    <property type="protein sequence ID" value="RKP16058.1"/>
    <property type="molecule type" value="Genomic_DNA"/>
</dbReference>
<dbReference type="EMBL" id="KE560526">
    <property type="protein sequence ID" value="EPZ36531.1"/>
    <property type="molecule type" value="Genomic_DNA"/>
</dbReference>
<name>A0A075B4W4_ROZAC</name>
<evidence type="ECO:0000313" key="1">
    <source>
        <dbReference type="EMBL" id="EPZ36531.1"/>
    </source>
</evidence>
<proteinExistence type="predicted"/>
<organism evidence="1 3">
    <name type="scientific">Rozella allomycis (strain CSF55)</name>
    <dbReference type="NCBI Taxonomy" id="988480"/>
    <lineage>
        <taxon>Eukaryota</taxon>
        <taxon>Fungi</taxon>
        <taxon>Fungi incertae sedis</taxon>
        <taxon>Cryptomycota</taxon>
        <taxon>Cryptomycota incertae sedis</taxon>
        <taxon>Rozella</taxon>
    </lineage>
</organism>
<keyword evidence="3" id="KW-1185">Reference proteome</keyword>
<sequence>MATPTDQKAYQLKIIQEELDALHKNPMFIGVIARFNQGDETVLSDPIWKQLQKMEAPLVEQQILLMKLQLHQQRRQRKPNAVLCQASEI</sequence>
<accession>A0A075B4W4</accession>
<dbReference type="AlphaFoldDB" id="A0A075B4W4"/>
<reference evidence="1 3" key="1">
    <citation type="journal article" date="2013" name="Curr. Biol.">
        <title>Shared signatures of parasitism and phylogenomics unite Cryptomycota and microsporidia.</title>
        <authorList>
            <person name="James T.Y."/>
            <person name="Pelin A."/>
            <person name="Bonen L."/>
            <person name="Ahrendt S."/>
            <person name="Sain D."/>
            <person name="Corradi N."/>
            <person name="Stajich J.E."/>
        </authorList>
    </citation>
    <scope>NUCLEOTIDE SEQUENCE [LARGE SCALE GENOMIC DNA]</scope>
    <source>
        <strain evidence="1 3">CSF55</strain>
        <strain evidence="1 3">CSF55</strain>
    </source>
</reference>
<reference evidence="2" key="3">
    <citation type="submission" date="2018-08" db="EMBL/GenBank/DDBJ databases">
        <title>Leveraging single-cell genomics to expand the Fungal Tree of Life.</title>
        <authorList>
            <consortium name="DOE Joint Genome Institute"/>
            <person name="Ahrendt S.R."/>
            <person name="Quandt C.A."/>
            <person name="Ciobanu D."/>
            <person name="Clum A."/>
            <person name="Salamov A."/>
            <person name="Andreopoulos B."/>
            <person name="Cheng J.-F."/>
            <person name="Woyke T."/>
            <person name="Pelin A."/>
            <person name="Henrissat B."/>
            <person name="Reynolds N."/>
            <person name="Benny G.L."/>
            <person name="Smith M.E."/>
            <person name="James T.Y."/>
            <person name="Grigoriev I.V."/>
        </authorList>
    </citation>
    <scope>NUCLEOTIDE SEQUENCE</scope>
    <source>
        <strain evidence="2">CSF55</strain>
    </source>
</reference>
<gene>
    <name evidence="1" type="ORF">O9G_006248</name>
    <name evidence="2" type="ORF">ROZALSC1DRAFT_31839</name>
</gene>
<dbReference type="Proteomes" id="UP000281549">
    <property type="component" value="Unassembled WGS sequence"/>
</dbReference>
<evidence type="ECO:0000313" key="3">
    <source>
        <dbReference type="Proteomes" id="UP000030755"/>
    </source>
</evidence>
<dbReference type="Proteomes" id="UP000030755">
    <property type="component" value="Unassembled WGS sequence"/>
</dbReference>
<reference evidence="4" key="2">
    <citation type="journal article" date="2018" name="Nat. Microbiol.">
        <title>Leveraging single-cell genomics to expand the fungal tree of life.</title>
        <authorList>
            <person name="Ahrendt S.R."/>
            <person name="Quandt C.A."/>
            <person name="Ciobanu D."/>
            <person name="Clum A."/>
            <person name="Salamov A."/>
            <person name="Andreopoulos B."/>
            <person name="Cheng J.F."/>
            <person name="Woyke T."/>
            <person name="Pelin A."/>
            <person name="Henrissat B."/>
            <person name="Reynolds N.K."/>
            <person name="Benny G.L."/>
            <person name="Smith M.E."/>
            <person name="James T.Y."/>
            <person name="Grigoriev I.V."/>
        </authorList>
    </citation>
    <scope>NUCLEOTIDE SEQUENCE [LARGE SCALE GENOMIC DNA]</scope>
    <source>
        <strain evidence="4">CSF55</strain>
    </source>
</reference>
<evidence type="ECO:0000313" key="4">
    <source>
        <dbReference type="Proteomes" id="UP000281549"/>
    </source>
</evidence>
<evidence type="ECO:0000313" key="2">
    <source>
        <dbReference type="EMBL" id="RKP16058.1"/>
    </source>
</evidence>
<dbReference type="HOGENOM" id="CLU_2456016_0_0_1"/>
<protein>
    <submittedName>
        <fullName evidence="1">Uncharacterized protein</fullName>
    </submittedName>
</protein>